<sequence>MIKTILKGGAFYRAVGISVIGINITQSAAALEYNPIYSQSQQLSVQSRVDDVYYLQPHNSYAPREGGEALADWLNQGLRSLEIDVLGVLAR</sequence>
<name>A0ABT0L729_9GAMM</name>
<evidence type="ECO:0000313" key="2">
    <source>
        <dbReference type="Proteomes" id="UP001203423"/>
    </source>
</evidence>
<organism evidence="1 2">
    <name type="scientific">Shewanella surugensis</name>
    <dbReference type="NCBI Taxonomy" id="212020"/>
    <lineage>
        <taxon>Bacteria</taxon>
        <taxon>Pseudomonadati</taxon>
        <taxon>Pseudomonadota</taxon>
        <taxon>Gammaproteobacteria</taxon>
        <taxon>Alteromonadales</taxon>
        <taxon>Shewanellaceae</taxon>
        <taxon>Shewanella</taxon>
    </lineage>
</organism>
<gene>
    <name evidence="1" type="ORF">L2764_03125</name>
</gene>
<comment type="caution">
    <text evidence="1">The sequence shown here is derived from an EMBL/GenBank/DDBJ whole genome shotgun (WGS) entry which is preliminary data.</text>
</comment>
<reference evidence="1 2" key="1">
    <citation type="submission" date="2022-01" db="EMBL/GenBank/DDBJ databases">
        <title>Whole genome-based taxonomy of the Shewanellaceae.</title>
        <authorList>
            <person name="Martin-Rodriguez A.J."/>
        </authorList>
    </citation>
    <scope>NUCLEOTIDE SEQUENCE [LARGE SCALE GENOMIC DNA]</scope>
    <source>
        <strain evidence="1 2">DSM 17177</strain>
    </source>
</reference>
<evidence type="ECO:0000313" key="1">
    <source>
        <dbReference type="EMBL" id="MCL1123499.1"/>
    </source>
</evidence>
<proteinExistence type="predicted"/>
<dbReference type="RefSeq" id="WP_248938786.1">
    <property type="nucleotide sequence ID" value="NZ_JAKIKS010000007.1"/>
</dbReference>
<dbReference type="Gene3D" id="3.20.20.190">
    <property type="entry name" value="Phosphatidylinositol (PI) phosphodiesterase"/>
    <property type="match status" value="1"/>
</dbReference>
<dbReference type="InterPro" id="IPR017946">
    <property type="entry name" value="PLC-like_Pdiesterase_TIM-brl"/>
</dbReference>
<keyword evidence="2" id="KW-1185">Reference proteome</keyword>
<dbReference type="Proteomes" id="UP001203423">
    <property type="component" value="Unassembled WGS sequence"/>
</dbReference>
<accession>A0ABT0L729</accession>
<dbReference type="EMBL" id="JAKIKS010000007">
    <property type="protein sequence ID" value="MCL1123499.1"/>
    <property type="molecule type" value="Genomic_DNA"/>
</dbReference>
<protein>
    <submittedName>
        <fullName evidence="1">Uncharacterized protein</fullName>
    </submittedName>
</protein>